<dbReference type="RefSeq" id="WP_272426277.1">
    <property type="nucleotide sequence ID" value="NZ_JAGTJJ010000043.1"/>
</dbReference>
<gene>
    <name evidence="1" type="ORF">KEG57_40045</name>
</gene>
<name>A0A9X4AVW4_9BACT</name>
<reference evidence="1 2" key="1">
    <citation type="submission" date="2021-04" db="EMBL/GenBank/DDBJ databases">
        <title>Genome analysis of Polyangium sp.</title>
        <authorList>
            <person name="Li Y."/>
            <person name="Wang J."/>
        </authorList>
    </citation>
    <scope>NUCLEOTIDE SEQUENCE [LARGE SCALE GENOMIC DNA]</scope>
    <source>
        <strain evidence="1 2">SDU14</strain>
    </source>
</reference>
<accession>A0A9X4AVW4</accession>
<dbReference type="Proteomes" id="UP001151081">
    <property type="component" value="Unassembled WGS sequence"/>
</dbReference>
<protein>
    <submittedName>
        <fullName evidence="1">Uncharacterized protein</fullName>
    </submittedName>
</protein>
<dbReference type="EMBL" id="JAGTJJ010000043">
    <property type="protein sequence ID" value="MDC3986734.1"/>
    <property type="molecule type" value="Genomic_DNA"/>
</dbReference>
<evidence type="ECO:0000313" key="2">
    <source>
        <dbReference type="Proteomes" id="UP001151081"/>
    </source>
</evidence>
<comment type="caution">
    <text evidence="1">The sequence shown here is derived from an EMBL/GenBank/DDBJ whole genome shotgun (WGS) entry which is preliminary data.</text>
</comment>
<sequence length="129" mass="14772">MLKIKQLQMHALADAETRDFEQRVLAHLRRCSPGKTEARSDEELRALIRDGLALAESYGILSERGVCLYIDLMVRFGEDFDRAPGLRWITQYLSDTSITDPEARILAVFDALHAYSDELDAHRHARRSN</sequence>
<organism evidence="1 2">
    <name type="scientific">Polyangium jinanense</name>
    <dbReference type="NCBI Taxonomy" id="2829994"/>
    <lineage>
        <taxon>Bacteria</taxon>
        <taxon>Pseudomonadati</taxon>
        <taxon>Myxococcota</taxon>
        <taxon>Polyangia</taxon>
        <taxon>Polyangiales</taxon>
        <taxon>Polyangiaceae</taxon>
        <taxon>Polyangium</taxon>
    </lineage>
</organism>
<dbReference type="AlphaFoldDB" id="A0A9X4AVW4"/>
<proteinExistence type="predicted"/>
<evidence type="ECO:0000313" key="1">
    <source>
        <dbReference type="EMBL" id="MDC3986734.1"/>
    </source>
</evidence>
<keyword evidence="2" id="KW-1185">Reference proteome</keyword>